<proteinExistence type="predicted"/>
<accession>A0A2T0M1P2</accession>
<sequence length="215" mass="23634">MDFAVYGLDRTFQGPRWLDFFESPPGEPAWALWLGHRLRDTEHGVRVGTFPRKRYEQAMCPNGGDPLAKVAFSGAFGLVNLTLPDSSVPRPDGLILALVEHAENQASRHAEWRPKMWEADGEPVPAKVLYFAGAWAGFTDALDEVYVVAIGIGIPPEGLRLTRVTDGTPYGADLTAPLSLAELGRKKSLRPEAWLPPPRRDAFHPDQLALAPTEA</sequence>
<gene>
    <name evidence="2" type="ORF">B0I33_102609</name>
</gene>
<evidence type="ECO:0000313" key="3">
    <source>
        <dbReference type="Proteomes" id="UP000238362"/>
    </source>
</evidence>
<dbReference type="AlphaFoldDB" id="A0A2T0M1P2"/>
<protein>
    <submittedName>
        <fullName evidence="2">Uncharacterized protein</fullName>
    </submittedName>
</protein>
<dbReference type="Proteomes" id="UP000238362">
    <property type="component" value="Unassembled WGS sequence"/>
</dbReference>
<name>A0A2T0M1P2_9PSEU</name>
<organism evidence="2 3">
    <name type="scientific">Prauserella shujinwangii</name>
    <dbReference type="NCBI Taxonomy" id="1453103"/>
    <lineage>
        <taxon>Bacteria</taxon>
        <taxon>Bacillati</taxon>
        <taxon>Actinomycetota</taxon>
        <taxon>Actinomycetes</taxon>
        <taxon>Pseudonocardiales</taxon>
        <taxon>Pseudonocardiaceae</taxon>
        <taxon>Prauserella</taxon>
    </lineage>
</organism>
<dbReference type="EMBL" id="PVNH01000002">
    <property type="protein sequence ID" value="PRX50487.1"/>
    <property type="molecule type" value="Genomic_DNA"/>
</dbReference>
<reference evidence="2 3" key="1">
    <citation type="submission" date="2018-03" db="EMBL/GenBank/DDBJ databases">
        <title>Genomic Encyclopedia of Type Strains, Phase III (KMG-III): the genomes of soil and plant-associated and newly described type strains.</title>
        <authorList>
            <person name="Whitman W."/>
        </authorList>
    </citation>
    <scope>NUCLEOTIDE SEQUENCE [LARGE SCALE GENOMIC DNA]</scope>
    <source>
        <strain evidence="2 3">CGMCC 4.7125</strain>
    </source>
</reference>
<evidence type="ECO:0000313" key="2">
    <source>
        <dbReference type="EMBL" id="PRX50487.1"/>
    </source>
</evidence>
<feature type="region of interest" description="Disordered" evidence="1">
    <location>
        <begin position="191"/>
        <end position="215"/>
    </location>
</feature>
<keyword evidence="3" id="KW-1185">Reference proteome</keyword>
<evidence type="ECO:0000256" key="1">
    <source>
        <dbReference type="SAM" id="MobiDB-lite"/>
    </source>
</evidence>
<comment type="caution">
    <text evidence="2">The sequence shown here is derived from an EMBL/GenBank/DDBJ whole genome shotgun (WGS) entry which is preliminary data.</text>
</comment>